<accession>A0A8S1PRZ2</accession>
<protein>
    <submittedName>
        <fullName evidence="2">Uncharacterized protein</fullName>
    </submittedName>
</protein>
<keyword evidence="3" id="KW-1185">Reference proteome</keyword>
<gene>
    <name evidence="2" type="ORF">PSON_ATCC_30995.1.T0850191</name>
</gene>
<sequence length="91" mass="10949">MNKDSKNHQGQQSDEENDENRRIKVNVLKQIEKRGLQKEYQKQMISEQNQNQKEKVLSIMWQFLIVKQLVYNCAKNRECGNIYNWNGCEMN</sequence>
<feature type="region of interest" description="Disordered" evidence="1">
    <location>
        <begin position="1"/>
        <end position="23"/>
    </location>
</feature>
<dbReference type="Proteomes" id="UP000692954">
    <property type="component" value="Unassembled WGS sequence"/>
</dbReference>
<dbReference type="AlphaFoldDB" id="A0A8S1PRZ2"/>
<evidence type="ECO:0000256" key="1">
    <source>
        <dbReference type="SAM" id="MobiDB-lite"/>
    </source>
</evidence>
<dbReference type="EMBL" id="CAJJDN010000085">
    <property type="protein sequence ID" value="CAD8105935.1"/>
    <property type="molecule type" value="Genomic_DNA"/>
</dbReference>
<name>A0A8S1PRZ2_9CILI</name>
<reference evidence="2" key="1">
    <citation type="submission" date="2021-01" db="EMBL/GenBank/DDBJ databases">
        <authorList>
            <consortium name="Genoscope - CEA"/>
            <person name="William W."/>
        </authorList>
    </citation>
    <scope>NUCLEOTIDE SEQUENCE</scope>
</reference>
<comment type="caution">
    <text evidence="2">The sequence shown here is derived from an EMBL/GenBank/DDBJ whole genome shotgun (WGS) entry which is preliminary data.</text>
</comment>
<evidence type="ECO:0000313" key="2">
    <source>
        <dbReference type="EMBL" id="CAD8105935.1"/>
    </source>
</evidence>
<organism evidence="2 3">
    <name type="scientific">Paramecium sonneborni</name>
    <dbReference type="NCBI Taxonomy" id="65129"/>
    <lineage>
        <taxon>Eukaryota</taxon>
        <taxon>Sar</taxon>
        <taxon>Alveolata</taxon>
        <taxon>Ciliophora</taxon>
        <taxon>Intramacronucleata</taxon>
        <taxon>Oligohymenophorea</taxon>
        <taxon>Peniculida</taxon>
        <taxon>Parameciidae</taxon>
        <taxon>Paramecium</taxon>
    </lineage>
</organism>
<evidence type="ECO:0000313" key="3">
    <source>
        <dbReference type="Proteomes" id="UP000692954"/>
    </source>
</evidence>
<proteinExistence type="predicted"/>